<comment type="function">
    <text evidence="9">Prenyltransferase that catalyzes the transfer of the geranylgeranyl moiety of geranylgeranyl diphosphate (GGPP) to the C3 hydroxyl of sn-glycerol-1-phosphate (G1P). This reaction is the first ether-bond-formation step in the biosynthesis of archaeal membrane lipids.</text>
</comment>
<keyword evidence="1 9" id="KW-0444">Lipid biosynthesis</keyword>
<evidence type="ECO:0000256" key="9">
    <source>
        <dbReference type="HAMAP-Rule" id="MF_00112"/>
    </source>
</evidence>
<dbReference type="EC" id="2.5.1.41" evidence="9"/>
<comment type="subcellular location">
    <subcellularLocation>
        <location evidence="9">Cytoplasm</location>
    </subcellularLocation>
</comment>
<dbReference type="EMBL" id="CP015363">
    <property type="protein sequence ID" value="ARD85285.1"/>
    <property type="molecule type" value="Genomic_DNA"/>
</dbReference>
<dbReference type="SUPFAM" id="SSF51395">
    <property type="entry name" value="FMN-linked oxidoreductases"/>
    <property type="match status" value="1"/>
</dbReference>
<dbReference type="InterPro" id="IPR050064">
    <property type="entry name" value="IGPS_HisA/HisF"/>
</dbReference>
<feature type="binding site" evidence="9">
    <location>
        <begin position="186"/>
        <end position="192"/>
    </location>
    <ligand>
        <name>sn-glycerol 1-phosphate</name>
        <dbReference type="ChEBI" id="CHEBI:57685"/>
    </ligand>
</feature>
<dbReference type="PANTHER" id="PTHR21235">
    <property type="entry name" value="IMIDAZOLE GLYCEROL PHOSPHATE SYNTHASE SUBUNIT HISF/H IGP SYNTHASE SUBUNIT HISF/H"/>
    <property type="match status" value="1"/>
</dbReference>
<dbReference type="Proteomes" id="UP000192050">
    <property type="component" value="Chromosome"/>
</dbReference>
<comment type="catalytic activity">
    <reaction evidence="8 9">
        <text>sn-glycerol 1-phosphate + (2E,6E,10E)-geranylgeranyl diphosphate = sn-3-O-(geranylgeranyl)glycerol 1-phosphate + diphosphate</text>
        <dbReference type="Rhea" id="RHEA:23404"/>
        <dbReference type="ChEBI" id="CHEBI:33019"/>
        <dbReference type="ChEBI" id="CHEBI:57677"/>
        <dbReference type="ChEBI" id="CHEBI:57685"/>
        <dbReference type="ChEBI" id="CHEBI:58756"/>
        <dbReference type="EC" id="2.5.1.41"/>
    </reaction>
</comment>
<dbReference type="InterPro" id="IPR008205">
    <property type="entry name" value="GGGP_HepGP_synthase"/>
</dbReference>
<dbReference type="AlphaFoldDB" id="A0A1V0N5B0"/>
<dbReference type="HAMAP" id="MF_00112">
    <property type="entry name" value="GGGP_HepGP_synthase"/>
    <property type="match status" value="1"/>
</dbReference>
<feature type="binding site" evidence="9">
    <location>
        <begin position="217"/>
        <end position="218"/>
    </location>
    <ligand>
        <name>sn-glycerol 1-phosphate</name>
        <dbReference type="ChEBI" id="CHEBI:57685"/>
    </ligand>
</feature>
<dbReference type="UniPathway" id="UPA00940"/>
<evidence type="ECO:0000256" key="7">
    <source>
        <dbReference type="ARBA" id="ARBA00023264"/>
    </source>
</evidence>
<keyword evidence="4 9" id="KW-0460">Magnesium</keyword>
<dbReference type="STRING" id="74969.FAD_1427"/>
<sequence>MIRITLTTLKLNKVEYVSVYKNIMEILKYKRVHMTLIDPAAQSPDRSVELAEKADKAGTDFFLIGGSTDIDSRLMDKTISGIKEKTEKQIIIFPGSRSMISRYADAIYYMMLMNSTNIDYIVGHQIGSASILKMMGIETIPMGYLIFEPGMTVGRVGNARLIGRDDENTALSYAFAAEFFGFKLLYLEAGSGAPEPVGCNVIRRIKESVKIPVIVGGGIRDYGKARSIIDAGADIIVTGTVIEKHSNPYMALKDIISAI</sequence>
<proteinExistence type="inferred from homology"/>
<name>A0A1V0N5B0_9ARCH</name>
<dbReference type="GO" id="GO:0000107">
    <property type="term" value="F:imidazoleglycerol-phosphate synthase activity"/>
    <property type="evidence" value="ECO:0007669"/>
    <property type="project" value="TreeGrafter"/>
</dbReference>
<accession>A0A1V0N5B0</accession>
<keyword evidence="11" id="KW-1185">Reference proteome</keyword>
<dbReference type="GO" id="GO:0047294">
    <property type="term" value="F:phosphoglycerol geranylgeranyltransferase activity"/>
    <property type="evidence" value="ECO:0007669"/>
    <property type="project" value="UniProtKB-UniRule"/>
</dbReference>
<dbReference type="CDD" id="cd02812">
    <property type="entry name" value="PcrB_like"/>
    <property type="match status" value="1"/>
</dbReference>
<comment type="cofactor">
    <cofactor evidence="9">
        <name>Mg(2+)</name>
        <dbReference type="ChEBI" id="CHEBI:18420"/>
    </cofactor>
</comment>
<dbReference type="KEGG" id="fai:FAD_1427"/>
<dbReference type="GO" id="GO:0046474">
    <property type="term" value="P:glycerophospholipid biosynthetic process"/>
    <property type="evidence" value="ECO:0007669"/>
    <property type="project" value="UniProtKB-UniRule"/>
</dbReference>
<dbReference type="Gene3D" id="3.20.20.390">
    <property type="entry name" value="FMN-linked oxidoreductases"/>
    <property type="match status" value="1"/>
</dbReference>
<dbReference type="NCBIfam" id="TIGR01769">
    <property type="entry name" value="GGGP"/>
    <property type="match status" value="1"/>
</dbReference>
<keyword evidence="7 9" id="KW-1208">Phospholipid metabolism</keyword>
<feature type="binding site" evidence="9">
    <location>
        <begin position="239"/>
        <end position="240"/>
    </location>
    <ligand>
        <name>sn-glycerol 1-phosphate</name>
        <dbReference type="ChEBI" id="CHEBI:57685"/>
    </ligand>
</feature>
<comment type="pathway">
    <text evidence="9">Membrane lipid metabolism; glycerophospholipid metabolism.</text>
</comment>
<keyword evidence="3 9" id="KW-0479">Metal-binding</keyword>
<dbReference type="PANTHER" id="PTHR21235:SF22">
    <property type="entry name" value="GERANYLGERANYLGLYCERYL PHOSPHATE SYNTHASE"/>
    <property type="match status" value="1"/>
</dbReference>
<dbReference type="NCBIfam" id="NF003198">
    <property type="entry name" value="PRK04169.1-2"/>
    <property type="match status" value="1"/>
</dbReference>
<keyword evidence="6 9" id="KW-0594">Phospholipid biosynthesis</keyword>
<evidence type="ECO:0000256" key="8">
    <source>
        <dbReference type="ARBA" id="ARBA00047288"/>
    </source>
</evidence>
<comment type="similarity">
    <text evidence="9">Belongs to the GGGP/HepGP synthase family. Group II subfamily.</text>
</comment>
<dbReference type="InterPro" id="IPR038597">
    <property type="entry name" value="GGGP/HepGP_synthase_sf"/>
</dbReference>
<keyword evidence="5 9" id="KW-0443">Lipid metabolism</keyword>
<organism evidence="10 11">
    <name type="scientific">Ferroplasma acidiphilum</name>
    <dbReference type="NCBI Taxonomy" id="74969"/>
    <lineage>
        <taxon>Archaea</taxon>
        <taxon>Methanobacteriati</taxon>
        <taxon>Thermoplasmatota</taxon>
        <taxon>Thermoplasmata</taxon>
        <taxon>Thermoplasmatales</taxon>
        <taxon>Ferroplasmaceae</taxon>
        <taxon>Ferroplasma</taxon>
    </lineage>
</organism>
<evidence type="ECO:0000256" key="2">
    <source>
        <dbReference type="ARBA" id="ARBA00022679"/>
    </source>
</evidence>
<dbReference type="GO" id="GO:0005737">
    <property type="term" value="C:cytoplasm"/>
    <property type="evidence" value="ECO:0007669"/>
    <property type="project" value="UniProtKB-SubCell"/>
</dbReference>
<evidence type="ECO:0000313" key="11">
    <source>
        <dbReference type="Proteomes" id="UP000192050"/>
    </source>
</evidence>
<evidence type="ECO:0000256" key="3">
    <source>
        <dbReference type="ARBA" id="ARBA00022723"/>
    </source>
</evidence>
<evidence type="ECO:0000256" key="6">
    <source>
        <dbReference type="ARBA" id="ARBA00023209"/>
    </source>
</evidence>
<dbReference type="InterPro" id="IPR010946">
    <property type="entry name" value="GGGP_synth"/>
</dbReference>
<gene>
    <name evidence="10" type="ORF">FAD_1427</name>
</gene>
<evidence type="ECO:0000256" key="1">
    <source>
        <dbReference type="ARBA" id="ARBA00022516"/>
    </source>
</evidence>
<evidence type="ECO:0000313" key="10">
    <source>
        <dbReference type="EMBL" id="ARD85285.1"/>
    </source>
</evidence>
<comment type="caution">
    <text evidence="9">Lacks conserved residue(s) required for the propagation of feature annotation.</text>
</comment>
<reference evidence="10 11" key="1">
    <citation type="submission" date="2011-10" db="EMBL/GenBank/DDBJ databases">
        <title>Metabolic and evolutionary patterns in the extreme acidophile Ferroplasma acidiphilum.</title>
        <authorList>
            <person name="Golyshina O.V."/>
            <person name="Kozyavkin S.A."/>
            <person name="Tatusov R.L."/>
            <person name="Slesarev A.I."/>
            <person name="Golyshin P.N."/>
        </authorList>
    </citation>
    <scope>NUCLEOTIDE SEQUENCE [LARGE SCALE GENOMIC DNA]</scope>
    <source>
        <strain evidence="11">Y</strain>
    </source>
</reference>
<feature type="binding site" evidence="9">
    <location>
        <position position="38"/>
    </location>
    <ligand>
        <name>Mg(2+)</name>
        <dbReference type="ChEBI" id="CHEBI:18420"/>
    </ligand>
</feature>
<keyword evidence="2 9" id="KW-0808">Transferase</keyword>
<evidence type="ECO:0000256" key="5">
    <source>
        <dbReference type="ARBA" id="ARBA00023098"/>
    </source>
</evidence>
<dbReference type="Pfam" id="PF01884">
    <property type="entry name" value="PcrB"/>
    <property type="match status" value="1"/>
</dbReference>
<dbReference type="NCBIfam" id="TIGR01768">
    <property type="entry name" value="GGGP-family"/>
    <property type="match status" value="1"/>
</dbReference>
<dbReference type="GO" id="GO:0000287">
    <property type="term" value="F:magnesium ion binding"/>
    <property type="evidence" value="ECO:0007669"/>
    <property type="project" value="UniProtKB-UniRule"/>
</dbReference>
<protein>
    <recommendedName>
        <fullName evidence="9">Geranylgeranylglyceryl phosphate synthase</fullName>
        <shortName evidence="9">GGGP synthase</shortName>
        <shortName evidence="9">GGGPS</shortName>
        <ecNumber evidence="9">2.5.1.41</ecNumber>
    </recommendedName>
    <alternativeName>
        <fullName evidence="9">(S)-3-O-geranylgeranylglyceryl phosphate synthase</fullName>
    </alternativeName>
    <alternativeName>
        <fullName evidence="9">Phosphoglycerol geranylgeranyltransferase</fullName>
    </alternativeName>
</protein>
<evidence type="ECO:0000256" key="4">
    <source>
        <dbReference type="ARBA" id="ARBA00022842"/>
    </source>
</evidence>
<feature type="binding site" evidence="9">
    <location>
        <position position="67"/>
    </location>
    <ligand>
        <name>Mg(2+)</name>
        <dbReference type="ChEBI" id="CHEBI:18420"/>
    </ligand>
</feature>
<keyword evidence="9" id="KW-0963">Cytoplasm</keyword>